<feature type="domain" description="Resolvase/invertase-type recombinase catalytic" evidence="1">
    <location>
        <begin position="2"/>
        <end position="146"/>
    </location>
</feature>
<dbReference type="Gene3D" id="3.40.50.1390">
    <property type="entry name" value="Resolvase, N-terminal catalytic domain"/>
    <property type="match status" value="1"/>
</dbReference>
<dbReference type="InterPro" id="IPR006119">
    <property type="entry name" value="Resolv_N"/>
</dbReference>
<dbReference type="RefSeq" id="WP_193503256.1">
    <property type="nucleotide sequence ID" value="NZ_JADCKC010000004.1"/>
</dbReference>
<keyword evidence="4" id="KW-1185">Reference proteome</keyword>
<dbReference type="Pfam" id="PF00239">
    <property type="entry name" value="Resolvase"/>
    <property type="match status" value="1"/>
</dbReference>
<name>A0ABR9R6K7_9FIRM</name>
<dbReference type="InterPro" id="IPR036162">
    <property type="entry name" value="Resolvase-like_N_sf"/>
</dbReference>
<dbReference type="InterPro" id="IPR011109">
    <property type="entry name" value="DNA_bind_recombinase_dom"/>
</dbReference>
<reference evidence="3 4" key="1">
    <citation type="submission" date="2020-10" db="EMBL/GenBank/DDBJ databases">
        <title>ChiBAC.</title>
        <authorList>
            <person name="Zenner C."/>
            <person name="Hitch T.C.A."/>
            <person name="Clavel T."/>
        </authorList>
    </citation>
    <scope>NUCLEOTIDE SEQUENCE [LARGE SCALE GENOMIC DNA]</scope>
    <source>
        <strain evidence="3 4">DSM 109015</strain>
    </source>
</reference>
<dbReference type="SUPFAM" id="SSF53041">
    <property type="entry name" value="Resolvase-like"/>
    <property type="match status" value="1"/>
</dbReference>
<dbReference type="InterPro" id="IPR038109">
    <property type="entry name" value="DNA_bind_recomb_sf"/>
</dbReference>
<feature type="domain" description="Recombinase" evidence="2">
    <location>
        <begin position="154"/>
        <end position="251"/>
    </location>
</feature>
<dbReference type="EMBL" id="JADCKC010000004">
    <property type="protein sequence ID" value="MBE5038771.1"/>
    <property type="molecule type" value="Genomic_DNA"/>
</dbReference>
<evidence type="ECO:0000259" key="1">
    <source>
        <dbReference type="PROSITE" id="PS51736"/>
    </source>
</evidence>
<dbReference type="CDD" id="cd00338">
    <property type="entry name" value="Ser_Recombinase"/>
    <property type="match status" value="1"/>
</dbReference>
<sequence length="302" mass="34598">MNAVIYARYSSDNQREESIEGQLRECKEYADQNGITVVRTYIDRALSAKTDSRPQFQQMIHDSATHTFEAVLVWKLDRFSRNRYDSAHYKRILKNNRVHVVSVTEPISNTPEGIMLESLLEGMAEYYSAELAEKVSRGHKENALKAKFNGGPVPLGYRIDSEHHYQIDPATAPVVQEAFRRYAAGESIRSIIESLNARGILTPSTKVRMEELEQQREALETSILQEQIEKPPITREQILFWFDQFRHGDPADIAFQEKVIDCFVNSIYLFDDRIVVNFNYQEGGRPVSLEEVLSSFLDGNGA</sequence>
<dbReference type="PROSITE" id="PS51737">
    <property type="entry name" value="RECOMBINASE_DNA_BIND"/>
    <property type="match status" value="1"/>
</dbReference>
<dbReference type="InterPro" id="IPR050639">
    <property type="entry name" value="SSR_resolvase"/>
</dbReference>
<dbReference type="SMART" id="SM00857">
    <property type="entry name" value="Resolvase"/>
    <property type="match status" value="1"/>
</dbReference>
<dbReference type="PANTHER" id="PTHR30461">
    <property type="entry name" value="DNA-INVERTASE FROM LAMBDOID PROPHAGE"/>
    <property type="match status" value="1"/>
</dbReference>
<dbReference type="Pfam" id="PF07508">
    <property type="entry name" value="Recombinase"/>
    <property type="match status" value="1"/>
</dbReference>
<evidence type="ECO:0000313" key="3">
    <source>
        <dbReference type="EMBL" id="MBE5038771.1"/>
    </source>
</evidence>
<protein>
    <submittedName>
        <fullName evidence="3">Recombinase family protein</fullName>
    </submittedName>
</protein>
<accession>A0ABR9R6K7</accession>
<dbReference type="PROSITE" id="PS51736">
    <property type="entry name" value="RECOMBINASES_3"/>
    <property type="match status" value="1"/>
</dbReference>
<organism evidence="3 4">
    <name type="scientific">Gemmiger gallinarum</name>
    <dbReference type="NCBI Taxonomy" id="2779354"/>
    <lineage>
        <taxon>Bacteria</taxon>
        <taxon>Bacillati</taxon>
        <taxon>Bacillota</taxon>
        <taxon>Clostridia</taxon>
        <taxon>Eubacteriales</taxon>
        <taxon>Gemmiger</taxon>
    </lineage>
</organism>
<gene>
    <name evidence="3" type="ORF">INF35_13330</name>
</gene>
<proteinExistence type="predicted"/>
<dbReference type="Gene3D" id="3.90.1750.20">
    <property type="entry name" value="Putative Large Serine Recombinase, Chain B, Domain 2"/>
    <property type="match status" value="1"/>
</dbReference>
<comment type="caution">
    <text evidence="3">The sequence shown here is derived from an EMBL/GenBank/DDBJ whole genome shotgun (WGS) entry which is preliminary data.</text>
</comment>
<dbReference type="PANTHER" id="PTHR30461:SF23">
    <property type="entry name" value="DNA RECOMBINASE-RELATED"/>
    <property type="match status" value="1"/>
</dbReference>
<evidence type="ECO:0000313" key="4">
    <source>
        <dbReference type="Proteomes" id="UP000768567"/>
    </source>
</evidence>
<evidence type="ECO:0000259" key="2">
    <source>
        <dbReference type="PROSITE" id="PS51737"/>
    </source>
</evidence>
<dbReference type="Proteomes" id="UP000768567">
    <property type="component" value="Unassembled WGS sequence"/>
</dbReference>